<proteinExistence type="predicted"/>
<evidence type="ECO:0000313" key="3">
    <source>
        <dbReference type="Proteomes" id="UP001227230"/>
    </source>
</evidence>
<feature type="domain" description="Reverse transcriptase Ty1/copia-type" evidence="1">
    <location>
        <begin position="3"/>
        <end position="59"/>
    </location>
</feature>
<keyword evidence="3" id="KW-1185">Reference proteome</keyword>
<dbReference type="Proteomes" id="UP001227230">
    <property type="component" value="Chromosome 9"/>
</dbReference>
<evidence type="ECO:0000313" key="2">
    <source>
        <dbReference type="EMBL" id="WJZ95462.1"/>
    </source>
</evidence>
<name>A0ABY9CK17_VITVI</name>
<protein>
    <recommendedName>
        <fullName evidence="1">Reverse transcriptase Ty1/copia-type domain-containing protein</fullName>
    </recommendedName>
</protein>
<dbReference type="EMBL" id="CP126656">
    <property type="protein sequence ID" value="WJZ95462.1"/>
    <property type="molecule type" value="Genomic_DNA"/>
</dbReference>
<gene>
    <name evidence="2" type="ORF">VitviT2T_014231</name>
</gene>
<evidence type="ECO:0000259" key="1">
    <source>
        <dbReference type="Pfam" id="PF07727"/>
    </source>
</evidence>
<accession>A0ABY9CK17</accession>
<organism evidence="2 3">
    <name type="scientific">Vitis vinifera</name>
    <name type="common">Grape</name>
    <dbReference type="NCBI Taxonomy" id="29760"/>
    <lineage>
        <taxon>Eukaryota</taxon>
        <taxon>Viridiplantae</taxon>
        <taxon>Streptophyta</taxon>
        <taxon>Embryophyta</taxon>
        <taxon>Tracheophyta</taxon>
        <taxon>Spermatophyta</taxon>
        <taxon>Magnoliopsida</taxon>
        <taxon>eudicotyledons</taxon>
        <taxon>Gunneridae</taxon>
        <taxon>Pentapetalae</taxon>
        <taxon>rosids</taxon>
        <taxon>Vitales</taxon>
        <taxon>Vitaceae</taxon>
        <taxon>Viteae</taxon>
        <taxon>Vitis</taxon>
    </lineage>
</organism>
<dbReference type="InterPro" id="IPR013103">
    <property type="entry name" value="RVT_2"/>
</dbReference>
<dbReference type="Pfam" id="PF07727">
    <property type="entry name" value="RVT_2"/>
    <property type="match status" value="1"/>
</dbReference>
<reference evidence="2 3" key="1">
    <citation type="journal article" date="2023" name="Hortic Res">
        <title>The complete reference genome for grapevine (Vitis vinifera L.) genetics and breeding.</title>
        <authorList>
            <person name="Shi X."/>
            <person name="Cao S."/>
            <person name="Wang X."/>
            <person name="Huang S."/>
            <person name="Wang Y."/>
            <person name="Liu Z."/>
            <person name="Liu W."/>
            <person name="Leng X."/>
            <person name="Peng Y."/>
            <person name="Wang N."/>
            <person name="Wang Y."/>
            <person name="Ma Z."/>
            <person name="Xu X."/>
            <person name="Zhang F."/>
            <person name="Xue H."/>
            <person name="Zhong H."/>
            <person name="Wang Y."/>
            <person name="Zhang K."/>
            <person name="Velt A."/>
            <person name="Avia K."/>
            <person name="Holtgrawe D."/>
            <person name="Grimplet J."/>
            <person name="Matus J.T."/>
            <person name="Ware D."/>
            <person name="Wu X."/>
            <person name="Wang H."/>
            <person name="Liu C."/>
            <person name="Fang Y."/>
            <person name="Rustenholz C."/>
            <person name="Cheng Z."/>
            <person name="Xiao H."/>
            <person name="Zhou Y."/>
        </authorList>
    </citation>
    <scope>NUCLEOTIDE SEQUENCE [LARGE SCALE GENOMIC DNA]</scope>
    <source>
        <strain evidence="3">cv. Pinot noir / PN40024</strain>
        <tissue evidence="2">Leaf</tissue>
    </source>
</reference>
<sequence length="61" mass="7061">MAIFMILYVDDIIFIVNDVGLLSSIKIWLSTQFQMKLLGEVQYILGIKVLRDCKNRKLVLS</sequence>